<organism evidence="1 2">
    <name type="scientific">Nannochloropsis gaditana</name>
    <dbReference type="NCBI Taxonomy" id="72520"/>
    <lineage>
        <taxon>Eukaryota</taxon>
        <taxon>Sar</taxon>
        <taxon>Stramenopiles</taxon>
        <taxon>Ochrophyta</taxon>
        <taxon>Eustigmatophyceae</taxon>
        <taxon>Eustigmatales</taxon>
        <taxon>Monodopsidaceae</taxon>
        <taxon>Nannochloropsis</taxon>
    </lineage>
</organism>
<reference evidence="1 2" key="1">
    <citation type="journal article" date="2014" name="Mol. Plant">
        <title>Chromosome Scale Genome Assembly and Transcriptome Profiling of Nannochloropsis gaditana in Nitrogen Depletion.</title>
        <authorList>
            <person name="Corteggiani Carpinelli E."/>
            <person name="Telatin A."/>
            <person name="Vitulo N."/>
            <person name="Forcato C."/>
            <person name="D'Angelo M."/>
            <person name="Schiavon R."/>
            <person name="Vezzi A."/>
            <person name="Giacometti G.M."/>
            <person name="Morosinotto T."/>
            <person name="Valle G."/>
        </authorList>
    </citation>
    <scope>NUCLEOTIDE SEQUENCE [LARGE SCALE GENOMIC DNA]</scope>
    <source>
        <strain evidence="1 2">B-31</strain>
    </source>
</reference>
<sequence length="221" mass="25078">MCQSGRLLEVLRSALCFRDSGSHIRRYVVHHAVQQYVEEQQAQQEQLLEPGSISQAGAEDMETEGMRGAKRAALQAYESRAEDDEDELYVLKGTFSLAKCLALPPGKFIRRCTRGPSIDIFANAKQPWGYRDVLSKEWGEVVRESSPHFDRRAYIPTLNIDTESTDGRASLGRGLYRWGHPCSSMTKARWGYERPRPMCGMRAEEEGTTGELYGDSHTKKW</sequence>
<proteinExistence type="predicted"/>
<comment type="caution">
    <text evidence="1">The sequence shown here is derived from an EMBL/GenBank/DDBJ whole genome shotgun (WGS) entry which is preliminary data.</text>
</comment>
<evidence type="ECO:0000313" key="1">
    <source>
        <dbReference type="EMBL" id="EWM23985.1"/>
    </source>
</evidence>
<keyword evidence="2" id="KW-1185">Reference proteome</keyword>
<dbReference type="EMBL" id="AZIL01001411">
    <property type="protein sequence ID" value="EWM23985.1"/>
    <property type="molecule type" value="Genomic_DNA"/>
</dbReference>
<dbReference type="Proteomes" id="UP000019335">
    <property type="component" value="Chromosome 15"/>
</dbReference>
<evidence type="ECO:0000313" key="2">
    <source>
        <dbReference type="Proteomes" id="UP000019335"/>
    </source>
</evidence>
<dbReference type="AlphaFoldDB" id="W7TAE6"/>
<accession>W7TAE6</accession>
<name>W7TAE6_9STRA</name>
<protein>
    <submittedName>
        <fullName evidence="1">Uncharacterized protein</fullName>
    </submittedName>
</protein>
<gene>
    <name evidence="1" type="ORF">Naga_100027g17</name>
</gene>
<dbReference type="OrthoDB" id="10611991at2759"/>